<feature type="transmembrane region" description="Helical" evidence="6">
    <location>
        <begin position="200"/>
        <end position="220"/>
    </location>
</feature>
<organism evidence="8 9">
    <name type="scientific">Candidatus Nomurabacteria bacterium GW2011_GWC2_42_20</name>
    <dbReference type="NCBI Taxonomy" id="1618756"/>
    <lineage>
        <taxon>Bacteria</taxon>
        <taxon>Candidatus Nomuraibacteriota</taxon>
    </lineage>
</organism>
<dbReference type="STRING" id="1618756.UV12_C0010G0037"/>
<comment type="caution">
    <text evidence="8">The sequence shown here is derived from an EMBL/GenBank/DDBJ whole genome shotgun (WGS) entry which is preliminary data.</text>
</comment>
<protein>
    <submittedName>
        <fullName evidence="8">Cytochrome c biogenesis protein</fullName>
    </submittedName>
</protein>
<feature type="transmembrane region" description="Helical" evidence="6">
    <location>
        <begin position="50"/>
        <end position="73"/>
    </location>
</feature>
<evidence type="ECO:0000256" key="2">
    <source>
        <dbReference type="ARBA" id="ARBA00006143"/>
    </source>
</evidence>
<evidence type="ECO:0000256" key="6">
    <source>
        <dbReference type="SAM" id="Phobius"/>
    </source>
</evidence>
<dbReference type="InterPro" id="IPR003834">
    <property type="entry name" value="Cyt_c_assmbl_TM_dom"/>
</dbReference>
<evidence type="ECO:0000259" key="7">
    <source>
        <dbReference type="Pfam" id="PF02683"/>
    </source>
</evidence>
<feature type="transmembrane region" description="Helical" evidence="6">
    <location>
        <begin position="85"/>
        <end position="108"/>
    </location>
</feature>
<feature type="transmembrane region" description="Helical" evidence="6">
    <location>
        <begin position="6"/>
        <end position="38"/>
    </location>
</feature>
<keyword evidence="4 6" id="KW-1133">Transmembrane helix</keyword>
<name>A0A0G0ZER1_9BACT</name>
<evidence type="ECO:0000256" key="4">
    <source>
        <dbReference type="ARBA" id="ARBA00022989"/>
    </source>
</evidence>
<dbReference type="GO" id="GO:0016020">
    <property type="term" value="C:membrane"/>
    <property type="evidence" value="ECO:0007669"/>
    <property type="project" value="UniProtKB-SubCell"/>
</dbReference>
<evidence type="ECO:0000256" key="3">
    <source>
        <dbReference type="ARBA" id="ARBA00022692"/>
    </source>
</evidence>
<dbReference type="EMBL" id="LCDG01000010">
    <property type="protein sequence ID" value="KKS47220.1"/>
    <property type="molecule type" value="Genomic_DNA"/>
</dbReference>
<evidence type="ECO:0000256" key="1">
    <source>
        <dbReference type="ARBA" id="ARBA00004141"/>
    </source>
</evidence>
<evidence type="ECO:0000256" key="5">
    <source>
        <dbReference type="ARBA" id="ARBA00023136"/>
    </source>
</evidence>
<dbReference type="Pfam" id="PF02683">
    <property type="entry name" value="DsbD_TM"/>
    <property type="match status" value="1"/>
</dbReference>
<feature type="domain" description="Cytochrome C biogenesis protein transmembrane" evidence="7">
    <location>
        <begin position="5"/>
        <end position="214"/>
    </location>
</feature>
<dbReference type="AlphaFoldDB" id="A0A0G0ZER1"/>
<dbReference type="GO" id="GO:0017004">
    <property type="term" value="P:cytochrome complex assembly"/>
    <property type="evidence" value="ECO:0007669"/>
    <property type="project" value="InterPro"/>
</dbReference>
<feature type="transmembrane region" description="Helical" evidence="6">
    <location>
        <begin position="129"/>
        <end position="160"/>
    </location>
</feature>
<gene>
    <name evidence="8" type="ORF">UV12_C0010G0037</name>
</gene>
<comment type="similarity">
    <text evidence="2">Belongs to the DsbD family.</text>
</comment>
<comment type="subcellular location">
    <subcellularLocation>
        <location evidence="1">Membrane</location>
        <topology evidence="1">Multi-pass membrane protein</topology>
    </subcellularLocation>
</comment>
<dbReference type="PANTHER" id="PTHR31272">
    <property type="entry name" value="CYTOCHROME C-TYPE BIOGENESIS PROTEIN HI_1454-RELATED"/>
    <property type="match status" value="1"/>
</dbReference>
<evidence type="ECO:0000313" key="9">
    <source>
        <dbReference type="Proteomes" id="UP000034704"/>
    </source>
</evidence>
<evidence type="ECO:0000313" key="8">
    <source>
        <dbReference type="EMBL" id="KKS47220.1"/>
    </source>
</evidence>
<reference evidence="8 9" key="1">
    <citation type="journal article" date="2015" name="Nature">
        <title>rRNA introns, odd ribosomes, and small enigmatic genomes across a large radiation of phyla.</title>
        <authorList>
            <person name="Brown C.T."/>
            <person name="Hug L.A."/>
            <person name="Thomas B.C."/>
            <person name="Sharon I."/>
            <person name="Castelle C.J."/>
            <person name="Singh A."/>
            <person name="Wilkins M.J."/>
            <person name="Williams K.H."/>
            <person name="Banfield J.F."/>
        </authorList>
    </citation>
    <scope>NUCLEOTIDE SEQUENCE [LARGE SCALE GENOMIC DNA]</scope>
</reference>
<keyword evidence="5 6" id="KW-0472">Membrane</keyword>
<feature type="transmembrane region" description="Helical" evidence="6">
    <location>
        <begin position="166"/>
        <end position="188"/>
    </location>
</feature>
<sequence length="236" mass="25394">MNDITIFVAFGAGLVSFLAPCVLPLVPGFLAYLGGIAIEKKTPSALVSRFAMFHASLFFVLGFTTVFAILGLILHGALVQAGPDLQIFIARFGGAIVIFFGLYLMGLVKLSFLERPHKMSVHKKFSSRALTSFVFGSAFAAGWTPCVGAALGAILGLATLAPAKTFFLLIAYAVGLGVPFLIIGAFAGEIERYFARSFAWVQYVNILFGGVLVWLGALAFTQNLSICRDVFWNFPF</sequence>
<dbReference type="Proteomes" id="UP000034704">
    <property type="component" value="Unassembled WGS sequence"/>
</dbReference>
<keyword evidence="3 6" id="KW-0812">Transmembrane</keyword>
<dbReference type="InterPro" id="IPR051790">
    <property type="entry name" value="Cytochrome_c-biogenesis_DsbD"/>
</dbReference>
<dbReference type="PATRIC" id="fig|1618756.3.peg.625"/>
<accession>A0A0G0ZER1</accession>
<proteinExistence type="inferred from homology"/>
<dbReference type="PANTHER" id="PTHR31272:SF9">
    <property type="entry name" value="BLL1027 PROTEIN"/>
    <property type="match status" value="1"/>
</dbReference>